<name>A0A6A4VKU9_AMPAM</name>
<evidence type="ECO:0000313" key="4">
    <source>
        <dbReference type="Proteomes" id="UP000440578"/>
    </source>
</evidence>
<feature type="transmembrane region" description="Helical" evidence="2">
    <location>
        <begin position="187"/>
        <end position="207"/>
    </location>
</feature>
<accession>A0A6A4VKU9</accession>
<sequence>MLDISEPGLVDMKGKGMHDENHNYPRSDFNTCQFITVIIKSGEETRINVDVAHDFASIKSNFDDTVEMWMANDLECQYGMHVYIGEGAVGKMRTESISSLVNNEPEGYRPVLRSRTNELDIIGMAGWTLSFSGGPATVRKSMQFKFTVSFLDRPEDKLSVEKKNRGKFVGAVAEAQKMIQKAVHKNAILIVAVLVLGLIMLASAYGYRRFQQEKTDEQAPDPEGSKEESQGSSSSDDDSDSSDSSD</sequence>
<proteinExistence type="predicted"/>
<evidence type="ECO:0000256" key="1">
    <source>
        <dbReference type="SAM" id="MobiDB-lite"/>
    </source>
</evidence>
<gene>
    <name evidence="3" type="ORF">FJT64_008597</name>
</gene>
<keyword evidence="2" id="KW-1133">Transmembrane helix</keyword>
<keyword evidence="4" id="KW-1185">Reference proteome</keyword>
<dbReference type="OrthoDB" id="7544260at2759"/>
<protein>
    <submittedName>
        <fullName evidence="3">Uncharacterized protein</fullName>
    </submittedName>
</protein>
<dbReference type="EMBL" id="VIIS01001732">
    <property type="protein sequence ID" value="KAF0293649.1"/>
    <property type="molecule type" value="Genomic_DNA"/>
</dbReference>
<evidence type="ECO:0000313" key="3">
    <source>
        <dbReference type="EMBL" id="KAF0293649.1"/>
    </source>
</evidence>
<feature type="compositionally biased region" description="Basic and acidic residues" evidence="1">
    <location>
        <begin position="212"/>
        <end position="229"/>
    </location>
</feature>
<dbReference type="AlphaFoldDB" id="A0A6A4VKU9"/>
<comment type="caution">
    <text evidence="3">The sequence shown here is derived from an EMBL/GenBank/DDBJ whole genome shotgun (WGS) entry which is preliminary data.</text>
</comment>
<keyword evidence="2" id="KW-0472">Membrane</keyword>
<feature type="region of interest" description="Disordered" evidence="1">
    <location>
        <begin position="212"/>
        <end position="246"/>
    </location>
</feature>
<keyword evidence="2" id="KW-0812">Transmembrane</keyword>
<evidence type="ECO:0000256" key="2">
    <source>
        <dbReference type="SAM" id="Phobius"/>
    </source>
</evidence>
<organism evidence="3 4">
    <name type="scientific">Amphibalanus amphitrite</name>
    <name type="common">Striped barnacle</name>
    <name type="synonym">Balanus amphitrite</name>
    <dbReference type="NCBI Taxonomy" id="1232801"/>
    <lineage>
        <taxon>Eukaryota</taxon>
        <taxon>Metazoa</taxon>
        <taxon>Ecdysozoa</taxon>
        <taxon>Arthropoda</taxon>
        <taxon>Crustacea</taxon>
        <taxon>Multicrustacea</taxon>
        <taxon>Cirripedia</taxon>
        <taxon>Thoracica</taxon>
        <taxon>Thoracicalcarea</taxon>
        <taxon>Balanomorpha</taxon>
        <taxon>Balanoidea</taxon>
        <taxon>Balanidae</taxon>
        <taxon>Amphibalaninae</taxon>
        <taxon>Amphibalanus</taxon>
    </lineage>
</organism>
<dbReference type="Proteomes" id="UP000440578">
    <property type="component" value="Unassembled WGS sequence"/>
</dbReference>
<reference evidence="3 4" key="1">
    <citation type="submission" date="2019-07" db="EMBL/GenBank/DDBJ databases">
        <title>Draft genome assembly of a fouling barnacle, Amphibalanus amphitrite (Darwin, 1854): The first reference genome for Thecostraca.</title>
        <authorList>
            <person name="Kim W."/>
        </authorList>
    </citation>
    <scope>NUCLEOTIDE SEQUENCE [LARGE SCALE GENOMIC DNA]</scope>
    <source>
        <strain evidence="3">SNU_AA5</strain>
        <tissue evidence="3">Soma without cirri and trophi</tissue>
    </source>
</reference>
<feature type="compositionally biased region" description="Acidic residues" evidence="1">
    <location>
        <begin position="235"/>
        <end position="246"/>
    </location>
</feature>